<reference evidence="2 3" key="1">
    <citation type="journal article" date="2015" name="Genome Announc.">
        <title>Expanding the biotechnology potential of lactobacilli through comparative genomics of 213 strains and associated genera.</title>
        <authorList>
            <person name="Sun Z."/>
            <person name="Harris H.M."/>
            <person name="McCann A."/>
            <person name="Guo C."/>
            <person name="Argimon S."/>
            <person name="Zhang W."/>
            <person name="Yang X."/>
            <person name="Jeffery I.B."/>
            <person name="Cooney J.C."/>
            <person name="Kagawa T.F."/>
            <person name="Liu W."/>
            <person name="Song Y."/>
            <person name="Salvetti E."/>
            <person name="Wrobel A."/>
            <person name="Rasinkangas P."/>
            <person name="Parkhill J."/>
            <person name="Rea M.C."/>
            <person name="O'Sullivan O."/>
            <person name="Ritari J."/>
            <person name="Douillard F.P."/>
            <person name="Paul Ross R."/>
            <person name="Yang R."/>
            <person name="Briner A.E."/>
            <person name="Felis G.E."/>
            <person name="de Vos W.M."/>
            <person name="Barrangou R."/>
            <person name="Klaenhammer T.R."/>
            <person name="Caufield P.W."/>
            <person name="Cui Y."/>
            <person name="Zhang H."/>
            <person name="O'Toole P.W."/>
        </authorList>
    </citation>
    <scope>NUCLEOTIDE SEQUENCE [LARGE SCALE GENOMIC DNA]</scope>
    <source>
        <strain evidence="2 3">DSM 20719</strain>
    </source>
</reference>
<dbReference type="AntiFam" id="ANF00010">
    <property type="entry name" value="tRNA translation"/>
</dbReference>
<feature type="transmembrane region" description="Helical" evidence="1">
    <location>
        <begin position="77"/>
        <end position="105"/>
    </location>
</feature>
<evidence type="ECO:0000313" key="2">
    <source>
        <dbReference type="EMBL" id="KRM20946.1"/>
    </source>
</evidence>
<comment type="caution">
    <text evidence="2">The sequence shown here is derived from an EMBL/GenBank/DDBJ whole genome shotgun (WGS) entry which is preliminary data.</text>
</comment>
<protein>
    <submittedName>
        <fullName evidence="2">Uncharacterized protein</fullName>
    </submittedName>
</protein>
<dbReference type="EMBL" id="AYZB01000058">
    <property type="protein sequence ID" value="KRM20946.1"/>
    <property type="molecule type" value="Genomic_DNA"/>
</dbReference>
<accession>A0AA89I3H7</accession>
<evidence type="ECO:0000313" key="3">
    <source>
        <dbReference type="Proteomes" id="UP000050823"/>
    </source>
</evidence>
<keyword evidence="1" id="KW-0812">Transmembrane</keyword>
<keyword evidence="1" id="KW-0472">Membrane</keyword>
<proteinExistence type="predicted"/>
<gene>
    <name evidence="2" type="ORF">FC90_GL001478</name>
</gene>
<name>A0AA89I3H7_9LACO</name>
<dbReference type="AlphaFoldDB" id="A0AA89I3H7"/>
<dbReference type="Proteomes" id="UP000050823">
    <property type="component" value="Unassembled WGS sequence"/>
</dbReference>
<evidence type="ECO:0000256" key="1">
    <source>
        <dbReference type="SAM" id="Phobius"/>
    </source>
</evidence>
<sequence>MTVNHDVVSSSLTTGVIKRLRYFNRFLFRPVGQVVKTPPFHGGIMGSNPVRVIVNAGLAQLVEHRYRKPRVTGSTPAAGISLAYIVLLSIVVTGIAVTTMLFSYITWPAHEVI</sequence>
<keyword evidence="1" id="KW-1133">Transmembrane helix</keyword>
<organism evidence="2 3">
    <name type="scientific">Latilactobacillus graminis DSM 20719</name>
    <dbReference type="NCBI Taxonomy" id="1423752"/>
    <lineage>
        <taxon>Bacteria</taxon>
        <taxon>Bacillati</taxon>
        <taxon>Bacillota</taxon>
        <taxon>Bacilli</taxon>
        <taxon>Lactobacillales</taxon>
        <taxon>Lactobacillaceae</taxon>
        <taxon>Latilactobacillus</taxon>
    </lineage>
</organism>